<dbReference type="EMBL" id="JAIXMP010000001">
    <property type="protein sequence ID" value="KAI9278468.1"/>
    <property type="molecule type" value="Genomic_DNA"/>
</dbReference>
<dbReference type="Proteomes" id="UP001209540">
    <property type="component" value="Unassembled WGS sequence"/>
</dbReference>
<evidence type="ECO:0000256" key="1">
    <source>
        <dbReference type="SAM" id="MobiDB-lite"/>
    </source>
</evidence>
<evidence type="ECO:0000313" key="2">
    <source>
        <dbReference type="EMBL" id="KAI9278468.1"/>
    </source>
</evidence>
<sequence>MNYSEQQQKQQAPLSPRHSNEYNNDGNLLYKSDHSSPSALERKTMAITPPLDEIKTPSSMSDILQGERDDEQLPTCSYLLNLFTAPDMRSYLTQANFTEDVFMLPLHLQRLMSEAKEELVCARTQEEAQKNQKTNMMDDNNSNTMTTRNKPPTRYNATRRLERLREYVWARSGHDISNIMRIVNELMEDEDELINILNTEGSILR</sequence>
<comment type="caution">
    <text evidence="2">The sequence shown here is derived from an EMBL/GenBank/DDBJ whole genome shotgun (WGS) entry which is preliminary data.</text>
</comment>
<evidence type="ECO:0000313" key="3">
    <source>
        <dbReference type="Proteomes" id="UP001209540"/>
    </source>
</evidence>
<protein>
    <submittedName>
        <fullName evidence="2">Uncharacterized protein</fullName>
    </submittedName>
</protein>
<feature type="region of interest" description="Disordered" evidence="1">
    <location>
        <begin position="127"/>
        <end position="153"/>
    </location>
</feature>
<reference evidence="2" key="2">
    <citation type="submission" date="2023-02" db="EMBL/GenBank/DDBJ databases">
        <authorList>
            <consortium name="DOE Joint Genome Institute"/>
            <person name="Mondo S.J."/>
            <person name="Chang Y."/>
            <person name="Wang Y."/>
            <person name="Ahrendt S."/>
            <person name="Andreopoulos W."/>
            <person name="Barry K."/>
            <person name="Beard J."/>
            <person name="Benny G.L."/>
            <person name="Blankenship S."/>
            <person name="Bonito G."/>
            <person name="Cuomo C."/>
            <person name="Desiro A."/>
            <person name="Gervers K.A."/>
            <person name="Hundley H."/>
            <person name="Kuo A."/>
            <person name="LaButti K."/>
            <person name="Lang B.F."/>
            <person name="Lipzen A."/>
            <person name="O'Donnell K."/>
            <person name="Pangilinan J."/>
            <person name="Reynolds N."/>
            <person name="Sandor L."/>
            <person name="Smith M.W."/>
            <person name="Tsang A."/>
            <person name="Grigoriev I.V."/>
            <person name="Stajich J.E."/>
            <person name="Spatafora J.W."/>
        </authorList>
    </citation>
    <scope>NUCLEOTIDE SEQUENCE</scope>
    <source>
        <strain evidence="2">RSA 2281</strain>
    </source>
</reference>
<feature type="compositionally biased region" description="Low complexity" evidence="1">
    <location>
        <begin position="134"/>
        <end position="147"/>
    </location>
</feature>
<dbReference type="AlphaFoldDB" id="A0AAD5KBX3"/>
<reference evidence="2" key="1">
    <citation type="journal article" date="2022" name="IScience">
        <title>Evolution of zygomycete secretomes and the origins of terrestrial fungal ecologies.</title>
        <authorList>
            <person name="Chang Y."/>
            <person name="Wang Y."/>
            <person name="Mondo S."/>
            <person name="Ahrendt S."/>
            <person name="Andreopoulos W."/>
            <person name="Barry K."/>
            <person name="Beard J."/>
            <person name="Benny G.L."/>
            <person name="Blankenship S."/>
            <person name="Bonito G."/>
            <person name="Cuomo C."/>
            <person name="Desiro A."/>
            <person name="Gervers K.A."/>
            <person name="Hundley H."/>
            <person name="Kuo A."/>
            <person name="LaButti K."/>
            <person name="Lang B.F."/>
            <person name="Lipzen A."/>
            <person name="O'Donnell K."/>
            <person name="Pangilinan J."/>
            <person name="Reynolds N."/>
            <person name="Sandor L."/>
            <person name="Smith M.E."/>
            <person name="Tsang A."/>
            <person name="Grigoriev I.V."/>
            <person name="Stajich J.E."/>
            <person name="Spatafora J.W."/>
        </authorList>
    </citation>
    <scope>NUCLEOTIDE SEQUENCE</scope>
    <source>
        <strain evidence="2">RSA 2281</strain>
    </source>
</reference>
<proteinExistence type="predicted"/>
<accession>A0AAD5KBX3</accession>
<organism evidence="2 3">
    <name type="scientific">Phascolomyces articulosus</name>
    <dbReference type="NCBI Taxonomy" id="60185"/>
    <lineage>
        <taxon>Eukaryota</taxon>
        <taxon>Fungi</taxon>
        <taxon>Fungi incertae sedis</taxon>
        <taxon>Mucoromycota</taxon>
        <taxon>Mucoromycotina</taxon>
        <taxon>Mucoromycetes</taxon>
        <taxon>Mucorales</taxon>
        <taxon>Lichtheimiaceae</taxon>
        <taxon>Phascolomyces</taxon>
    </lineage>
</organism>
<feature type="region of interest" description="Disordered" evidence="1">
    <location>
        <begin position="1"/>
        <end position="39"/>
    </location>
</feature>
<gene>
    <name evidence="2" type="ORF">BDA99DRAFT_492228</name>
</gene>
<name>A0AAD5KBX3_9FUNG</name>
<feature type="compositionally biased region" description="Polar residues" evidence="1">
    <location>
        <begin position="1"/>
        <end position="13"/>
    </location>
</feature>
<keyword evidence="3" id="KW-1185">Reference proteome</keyword>